<accession>A0A5N3P8E4</accession>
<feature type="domain" description="HTH lysR-type" evidence="5">
    <location>
        <begin position="1"/>
        <end position="58"/>
    </location>
</feature>
<protein>
    <submittedName>
        <fullName evidence="6">LysR family transcriptional regulator</fullName>
    </submittedName>
</protein>
<evidence type="ECO:0000256" key="2">
    <source>
        <dbReference type="ARBA" id="ARBA00023015"/>
    </source>
</evidence>
<dbReference type="OrthoDB" id="9803735at2"/>
<evidence type="ECO:0000256" key="3">
    <source>
        <dbReference type="ARBA" id="ARBA00023125"/>
    </source>
</evidence>
<dbReference type="AlphaFoldDB" id="A0A5N3P8E4"/>
<dbReference type="InterPro" id="IPR005119">
    <property type="entry name" value="LysR_subst-bd"/>
</dbReference>
<dbReference type="Gene3D" id="3.40.190.290">
    <property type="match status" value="1"/>
</dbReference>
<dbReference type="PANTHER" id="PTHR30126:SF94">
    <property type="entry name" value="LYSR FAMILY TRANSCRIPTIONAL REGULATOR"/>
    <property type="match status" value="1"/>
</dbReference>
<dbReference type="InterPro" id="IPR036390">
    <property type="entry name" value="WH_DNA-bd_sf"/>
</dbReference>
<evidence type="ECO:0000259" key="5">
    <source>
        <dbReference type="PROSITE" id="PS50931"/>
    </source>
</evidence>
<dbReference type="GO" id="GO:0003700">
    <property type="term" value="F:DNA-binding transcription factor activity"/>
    <property type="evidence" value="ECO:0007669"/>
    <property type="project" value="InterPro"/>
</dbReference>
<comment type="similarity">
    <text evidence="1">Belongs to the LysR transcriptional regulatory family.</text>
</comment>
<proteinExistence type="inferred from homology"/>
<evidence type="ECO:0000256" key="4">
    <source>
        <dbReference type="ARBA" id="ARBA00023163"/>
    </source>
</evidence>
<sequence length="297" mass="32656">MNITLLHAFHQVAQEGSFTRAGIAGGVSQSTLSAQVRALEVAHSVNLFDRRRRGVTLTPIGQNLFSITTRLFAAEDEAAALLGGARTLTHGHLRVAADSANHVMPLLVSLKRDHPGLTFSLRVGNSADVLQQIIDYKADVGVMAKRVSDPRIHSLPLRMDRLVLFVPKSHDWGYRTHVLMQELNGRPLVVRERGSITREVFENNLSEAGIRPGSVMEVQTREAVQEAVIAGFGIGIVFESEVRDHAGLHTLNVENASLSVKEYVICLEERRRVPLVSSFLDIAEQVARASLPLEEIV</sequence>
<gene>
    <name evidence="6" type="ORF">FEZ63_16120</name>
</gene>
<dbReference type="PROSITE" id="PS50931">
    <property type="entry name" value="HTH_LYSR"/>
    <property type="match status" value="1"/>
</dbReference>
<dbReference type="Pfam" id="PF00126">
    <property type="entry name" value="HTH_1"/>
    <property type="match status" value="1"/>
</dbReference>
<dbReference type="Gene3D" id="1.10.10.10">
    <property type="entry name" value="Winged helix-like DNA-binding domain superfamily/Winged helix DNA-binding domain"/>
    <property type="match status" value="1"/>
</dbReference>
<dbReference type="Proteomes" id="UP000325684">
    <property type="component" value="Unassembled WGS sequence"/>
</dbReference>
<dbReference type="RefSeq" id="WP_150946298.1">
    <property type="nucleotide sequence ID" value="NZ_VCMV01000025.1"/>
</dbReference>
<keyword evidence="3" id="KW-0238">DNA-binding</keyword>
<evidence type="ECO:0000256" key="1">
    <source>
        <dbReference type="ARBA" id="ARBA00009437"/>
    </source>
</evidence>
<reference evidence="6 7" key="1">
    <citation type="journal article" date="2019" name="Microorganisms">
        <title>Genome Insights into the Novel Species Microvirga brassicacearum, a Rapeseed Endophyte with Biotechnological Potential.</title>
        <authorList>
            <person name="Jimenez-Gomez A."/>
            <person name="Saati-Santamaria Z."/>
            <person name="Igual J.M."/>
            <person name="Rivas R."/>
            <person name="Mateos P.F."/>
            <person name="Garcia-Fraile P."/>
        </authorList>
    </citation>
    <scope>NUCLEOTIDE SEQUENCE [LARGE SCALE GENOMIC DNA]</scope>
    <source>
        <strain evidence="6 7">CDVBN77</strain>
    </source>
</reference>
<dbReference type="SUPFAM" id="SSF53850">
    <property type="entry name" value="Periplasmic binding protein-like II"/>
    <property type="match status" value="1"/>
</dbReference>
<keyword evidence="2" id="KW-0805">Transcription regulation</keyword>
<keyword evidence="4" id="KW-0804">Transcription</keyword>
<dbReference type="SUPFAM" id="SSF46785">
    <property type="entry name" value="Winged helix' DNA-binding domain"/>
    <property type="match status" value="1"/>
</dbReference>
<dbReference type="EMBL" id="VCMV01000025">
    <property type="protein sequence ID" value="KAB0265955.1"/>
    <property type="molecule type" value="Genomic_DNA"/>
</dbReference>
<dbReference type="InterPro" id="IPR000847">
    <property type="entry name" value="LysR_HTH_N"/>
</dbReference>
<name>A0A5N3P8E4_9HYPH</name>
<dbReference type="InterPro" id="IPR036388">
    <property type="entry name" value="WH-like_DNA-bd_sf"/>
</dbReference>
<comment type="caution">
    <text evidence="6">The sequence shown here is derived from an EMBL/GenBank/DDBJ whole genome shotgun (WGS) entry which is preliminary data.</text>
</comment>
<evidence type="ECO:0000313" key="6">
    <source>
        <dbReference type="EMBL" id="KAB0265955.1"/>
    </source>
</evidence>
<dbReference type="GO" id="GO:0000976">
    <property type="term" value="F:transcription cis-regulatory region binding"/>
    <property type="evidence" value="ECO:0007669"/>
    <property type="project" value="TreeGrafter"/>
</dbReference>
<organism evidence="6 7">
    <name type="scientific">Microvirga brassicacearum</name>
    <dbReference type="NCBI Taxonomy" id="2580413"/>
    <lineage>
        <taxon>Bacteria</taxon>
        <taxon>Pseudomonadati</taxon>
        <taxon>Pseudomonadota</taxon>
        <taxon>Alphaproteobacteria</taxon>
        <taxon>Hyphomicrobiales</taxon>
        <taxon>Methylobacteriaceae</taxon>
        <taxon>Microvirga</taxon>
    </lineage>
</organism>
<dbReference type="PANTHER" id="PTHR30126">
    <property type="entry name" value="HTH-TYPE TRANSCRIPTIONAL REGULATOR"/>
    <property type="match status" value="1"/>
</dbReference>
<dbReference type="Pfam" id="PF03466">
    <property type="entry name" value="LysR_substrate"/>
    <property type="match status" value="1"/>
</dbReference>
<evidence type="ECO:0000313" key="7">
    <source>
        <dbReference type="Proteomes" id="UP000325684"/>
    </source>
</evidence>
<keyword evidence="7" id="KW-1185">Reference proteome</keyword>